<comment type="caution">
    <text evidence="11">The sequence shown here is derived from an EMBL/GenBank/DDBJ whole genome shotgun (WGS) entry which is preliminary data.</text>
</comment>
<dbReference type="InterPro" id="IPR045249">
    <property type="entry name" value="HARBI1-like"/>
</dbReference>
<proteinExistence type="inferred from homology"/>
<keyword evidence="8" id="KW-1133">Transmembrane helix</keyword>
<dbReference type="Pfam" id="PF26138">
    <property type="entry name" value="DUF8040"/>
    <property type="match status" value="1"/>
</dbReference>
<evidence type="ECO:0000259" key="10">
    <source>
        <dbReference type="Pfam" id="PF26138"/>
    </source>
</evidence>
<keyword evidence="12" id="KW-1185">Reference proteome</keyword>
<sequence>MPPRTNPIEPLKALLAAYGFLVNVITIVTAIYISPFYWKQPYHTSALTGYGWVLELVHGHPERIRTELGVHLHVYIALVEQLRLLGMADSRYVKLEEQVAIFLYMSVTGLSLRHVAERFQRANDTVSYADDPVPDFILNNPKFYPFFENALGAVDGTHIVCVPSAAQRDLARNRKGFMSQNCLAICSFSLRFLYFVGGWDGSAADASIYVDSRMTDLPVPHGKYFLADSGFGTCGTLLLPYSGVRYHLKEWARADMRPATYQKLFNLRHATARNAVERIFGVVKARWDILNRPPHFSLDIQARIPPALAALHNFILTFDPTKIEDFLRNPSLFEQEKEVRNDFGTLANGAPSRQEKEEAERARDEIAKAMWVQYQEWLHNNNIDKY</sequence>
<dbReference type="PANTHER" id="PTHR22930">
    <property type="match status" value="1"/>
</dbReference>
<evidence type="ECO:0000256" key="3">
    <source>
        <dbReference type="ARBA" id="ARBA00006958"/>
    </source>
</evidence>
<evidence type="ECO:0000313" key="12">
    <source>
        <dbReference type="Proteomes" id="UP000518752"/>
    </source>
</evidence>
<evidence type="ECO:0000256" key="8">
    <source>
        <dbReference type="SAM" id="Phobius"/>
    </source>
</evidence>
<evidence type="ECO:0000256" key="4">
    <source>
        <dbReference type="ARBA" id="ARBA00022722"/>
    </source>
</evidence>
<evidence type="ECO:0008006" key="13">
    <source>
        <dbReference type="Google" id="ProtNLM"/>
    </source>
</evidence>
<comment type="cofactor">
    <cofactor evidence="1">
        <name>a divalent metal cation</name>
        <dbReference type="ChEBI" id="CHEBI:60240"/>
    </cofactor>
</comment>
<evidence type="ECO:0000256" key="2">
    <source>
        <dbReference type="ARBA" id="ARBA00004123"/>
    </source>
</evidence>
<evidence type="ECO:0000256" key="5">
    <source>
        <dbReference type="ARBA" id="ARBA00022723"/>
    </source>
</evidence>
<dbReference type="GO" id="GO:0005634">
    <property type="term" value="C:nucleus"/>
    <property type="evidence" value="ECO:0007669"/>
    <property type="project" value="UniProtKB-SubCell"/>
</dbReference>
<dbReference type="Pfam" id="PF13359">
    <property type="entry name" value="DDE_Tnp_4"/>
    <property type="match status" value="1"/>
</dbReference>
<dbReference type="EMBL" id="JAACJN010000088">
    <property type="protein sequence ID" value="KAF5376797.1"/>
    <property type="molecule type" value="Genomic_DNA"/>
</dbReference>
<dbReference type="GO" id="GO:0016787">
    <property type="term" value="F:hydrolase activity"/>
    <property type="evidence" value="ECO:0007669"/>
    <property type="project" value="UniProtKB-KW"/>
</dbReference>
<dbReference type="GO" id="GO:0046872">
    <property type="term" value="F:metal ion binding"/>
    <property type="evidence" value="ECO:0007669"/>
    <property type="project" value="UniProtKB-KW"/>
</dbReference>
<keyword evidence="5" id="KW-0479">Metal-binding</keyword>
<comment type="similarity">
    <text evidence="3">Belongs to the HARBI1 family.</text>
</comment>
<reference evidence="11 12" key="1">
    <citation type="journal article" date="2020" name="ISME J.">
        <title>Uncovering the hidden diversity of litter-decomposition mechanisms in mushroom-forming fungi.</title>
        <authorList>
            <person name="Floudas D."/>
            <person name="Bentzer J."/>
            <person name="Ahren D."/>
            <person name="Johansson T."/>
            <person name="Persson P."/>
            <person name="Tunlid A."/>
        </authorList>
    </citation>
    <scope>NUCLEOTIDE SEQUENCE [LARGE SCALE GENOMIC DNA]</scope>
    <source>
        <strain evidence="11 12">CBS 406.79</strain>
    </source>
</reference>
<keyword evidence="7" id="KW-0539">Nucleus</keyword>
<evidence type="ECO:0000313" key="11">
    <source>
        <dbReference type="EMBL" id="KAF5376797.1"/>
    </source>
</evidence>
<feature type="domain" description="DDE Tnp4" evidence="9">
    <location>
        <begin position="154"/>
        <end position="313"/>
    </location>
</feature>
<dbReference type="AlphaFoldDB" id="A0A8H5H4X0"/>
<keyword evidence="4" id="KW-0540">Nuclease</keyword>
<comment type="subcellular location">
    <subcellularLocation>
        <location evidence="2">Nucleus</location>
    </subcellularLocation>
</comment>
<evidence type="ECO:0000256" key="7">
    <source>
        <dbReference type="ARBA" id="ARBA00023242"/>
    </source>
</evidence>
<evidence type="ECO:0000256" key="6">
    <source>
        <dbReference type="ARBA" id="ARBA00022801"/>
    </source>
</evidence>
<feature type="domain" description="DUF8040" evidence="10">
    <location>
        <begin position="44"/>
        <end position="128"/>
    </location>
</feature>
<keyword evidence="6" id="KW-0378">Hydrolase</keyword>
<evidence type="ECO:0000256" key="1">
    <source>
        <dbReference type="ARBA" id="ARBA00001968"/>
    </source>
</evidence>
<organism evidence="11 12">
    <name type="scientific">Collybiopsis confluens</name>
    <dbReference type="NCBI Taxonomy" id="2823264"/>
    <lineage>
        <taxon>Eukaryota</taxon>
        <taxon>Fungi</taxon>
        <taxon>Dikarya</taxon>
        <taxon>Basidiomycota</taxon>
        <taxon>Agaricomycotina</taxon>
        <taxon>Agaricomycetes</taxon>
        <taxon>Agaricomycetidae</taxon>
        <taxon>Agaricales</taxon>
        <taxon>Marasmiineae</taxon>
        <taxon>Omphalotaceae</taxon>
        <taxon>Collybiopsis</taxon>
    </lineage>
</organism>
<gene>
    <name evidence="11" type="ORF">D9757_009487</name>
</gene>
<keyword evidence="8" id="KW-0472">Membrane</keyword>
<keyword evidence="8" id="KW-0812">Transmembrane</keyword>
<name>A0A8H5H4X0_9AGAR</name>
<dbReference type="Proteomes" id="UP000518752">
    <property type="component" value="Unassembled WGS sequence"/>
</dbReference>
<dbReference type="InterPro" id="IPR058353">
    <property type="entry name" value="DUF8040"/>
</dbReference>
<accession>A0A8H5H4X0</accession>
<dbReference type="InterPro" id="IPR027806">
    <property type="entry name" value="HARBI1_dom"/>
</dbReference>
<dbReference type="OrthoDB" id="2430314at2759"/>
<protein>
    <recommendedName>
        <fullName evidence="13">DDE Tnp4 domain-containing protein</fullName>
    </recommendedName>
</protein>
<evidence type="ECO:0000259" key="9">
    <source>
        <dbReference type="Pfam" id="PF13359"/>
    </source>
</evidence>
<dbReference type="GO" id="GO:0004518">
    <property type="term" value="F:nuclease activity"/>
    <property type="evidence" value="ECO:0007669"/>
    <property type="project" value="UniProtKB-KW"/>
</dbReference>
<dbReference type="PANTHER" id="PTHR22930:SF251">
    <property type="entry name" value="DDE TNP4 DOMAIN-CONTAINING PROTEIN"/>
    <property type="match status" value="1"/>
</dbReference>
<feature type="transmembrane region" description="Helical" evidence="8">
    <location>
        <begin position="12"/>
        <end position="38"/>
    </location>
</feature>